<accession>A0ABR2Y197</accession>
<sequence>MMPSTTTGILWSMLSIAAICQAQLGRREGPYWLHVTSSSNTSVDGYAFLDPDGSAGAFTYDPRHNGHDVRLRKWSHFMLYQTFNSTDYTAINLLSYSKPGLDVPEPEDPNPGAAYLRFQYTLQSTLARALFAHYEENNTWPIQFMALNVGTRQLGYIRKGDLLGLDGSEEFVSFWYICWVRYSDAGSSIWSAFFWSPAQIPSDQDCTPVQISLEVVVK</sequence>
<feature type="chain" id="PRO_5045673433" evidence="1">
    <location>
        <begin position="23"/>
        <end position="218"/>
    </location>
</feature>
<evidence type="ECO:0000256" key="1">
    <source>
        <dbReference type="SAM" id="SignalP"/>
    </source>
</evidence>
<dbReference type="EMBL" id="JARVKM010000009">
    <property type="protein sequence ID" value="KAK9779782.1"/>
    <property type="molecule type" value="Genomic_DNA"/>
</dbReference>
<gene>
    <name evidence="2" type="ORF">SCAR479_03389</name>
</gene>
<evidence type="ECO:0000313" key="2">
    <source>
        <dbReference type="EMBL" id="KAK9779782.1"/>
    </source>
</evidence>
<comment type="caution">
    <text evidence="2">The sequence shown here is derived from an EMBL/GenBank/DDBJ whole genome shotgun (WGS) entry which is preliminary data.</text>
</comment>
<keyword evidence="1" id="KW-0732">Signal</keyword>
<feature type="signal peptide" evidence="1">
    <location>
        <begin position="1"/>
        <end position="22"/>
    </location>
</feature>
<organism evidence="2 3">
    <name type="scientific">Seiridium cardinale</name>
    <dbReference type="NCBI Taxonomy" id="138064"/>
    <lineage>
        <taxon>Eukaryota</taxon>
        <taxon>Fungi</taxon>
        <taxon>Dikarya</taxon>
        <taxon>Ascomycota</taxon>
        <taxon>Pezizomycotina</taxon>
        <taxon>Sordariomycetes</taxon>
        <taxon>Xylariomycetidae</taxon>
        <taxon>Amphisphaeriales</taxon>
        <taxon>Sporocadaceae</taxon>
        <taxon>Seiridium</taxon>
    </lineage>
</organism>
<keyword evidence="3" id="KW-1185">Reference proteome</keyword>
<name>A0ABR2Y197_9PEZI</name>
<dbReference type="Proteomes" id="UP001465668">
    <property type="component" value="Unassembled WGS sequence"/>
</dbReference>
<reference evidence="2 3" key="1">
    <citation type="submission" date="2024-02" db="EMBL/GenBank/DDBJ databases">
        <title>First draft genome assembly of two strains of Seiridium cardinale.</title>
        <authorList>
            <person name="Emiliani G."/>
            <person name="Scali E."/>
        </authorList>
    </citation>
    <scope>NUCLEOTIDE SEQUENCE [LARGE SCALE GENOMIC DNA]</scope>
    <source>
        <strain evidence="2 3">BM-138-000479</strain>
    </source>
</reference>
<protein>
    <submittedName>
        <fullName evidence="2">Uncharacterized protein</fullName>
    </submittedName>
</protein>
<proteinExistence type="predicted"/>
<evidence type="ECO:0000313" key="3">
    <source>
        <dbReference type="Proteomes" id="UP001465668"/>
    </source>
</evidence>